<organism evidence="4 5">
    <name type="scientific">Dactylonectria estremocensis</name>
    <dbReference type="NCBI Taxonomy" id="1079267"/>
    <lineage>
        <taxon>Eukaryota</taxon>
        <taxon>Fungi</taxon>
        <taxon>Dikarya</taxon>
        <taxon>Ascomycota</taxon>
        <taxon>Pezizomycotina</taxon>
        <taxon>Sordariomycetes</taxon>
        <taxon>Hypocreomycetidae</taxon>
        <taxon>Hypocreales</taxon>
        <taxon>Nectriaceae</taxon>
        <taxon>Dactylonectria</taxon>
    </lineage>
</organism>
<protein>
    <recommendedName>
        <fullName evidence="3">Pyrroloquinoline quinone-dependent pyranose dehydrogenase beta-propeller domain-containing protein</fullName>
    </recommendedName>
</protein>
<keyword evidence="5" id="KW-1185">Reference proteome</keyword>
<evidence type="ECO:0000313" key="5">
    <source>
        <dbReference type="Proteomes" id="UP000717696"/>
    </source>
</evidence>
<gene>
    <name evidence="4" type="ORF">B0J13DRAFT_470245</name>
</gene>
<keyword evidence="2" id="KW-0732">Signal</keyword>
<name>A0A9P9F2Q7_9HYPO</name>
<proteinExistence type="predicted"/>
<feature type="region of interest" description="Disordered" evidence="1">
    <location>
        <begin position="472"/>
        <end position="506"/>
    </location>
</feature>
<dbReference type="InterPro" id="IPR011041">
    <property type="entry name" value="Quinoprot_gluc/sorb_DH_b-prop"/>
</dbReference>
<evidence type="ECO:0000259" key="3">
    <source>
        <dbReference type="Pfam" id="PF22807"/>
    </source>
</evidence>
<comment type="caution">
    <text evidence="4">The sequence shown here is derived from an EMBL/GenBank/DDBJ whole genome shotgun (WGS) entry which is preliminary data.</text>
</comment>
<dbReference type="InterPro" id="IPR054539">
    <property type="entry name" value="Beta-prop_PDH"/>
</dbReference>
<dbReference type="EMBL" id="JAGMUU010000005">
    <property type="protein sequence ID" value="KAH7151756.1"/>
    <property type="molecule type" value="Genomic_DNA"/>
</dbReference>
<dbReference type="InterPro" id="IPR011042">
    <property type="entry name" value="6-blade_b-propeller_TolB-like"/>
</dbReference>
<feature type="chain" id="PRO_5040138051" description="Pyrroloquinoline quinone-dependent pyranose dehydrogenase beta-propeller domain-containing protein" evidence="2">
    <location>
        <begin position="31"/>
        <end position="528"/>
    </location>
</feature>
<evidence type="ECO:0000256" key="2">
    <source>
        <dbReference type="SAM" id="SignalP"/>
    </source>
</evidence>
<dbReference type="OrthoDB" id="507128at2759"/>
<feature type="domain" description="Pyrroloquinoline quinone-dependent pyranose dehydrogenase beta-propeller" evidence="3">
    <location>
        <begin position="238"/>
        <end position="473"/>
    </location>
</feature>
<accession>A0A9P9F2Q7</accession>
<feature type="region of interest" description="Disordered" evidence="1">
    <location>
        <begin position="214"/>
        <end position="242"/>
    </location>
</feature>
<dbReference type="Gene3D" id="2.120.10.30">
    <property type="entry name" value="TolB, C-terminal domain"/>
    <property type="match status" value="1"/>
</dbReference>
<dbReference type="Proteomes" id="UP000717696">
    <property type="component" value="Unassembled WGS sequence"/>
</dbReference>
<feature type="compositionally biased region" description="Acidic residues" evidence="1">
    <location>
        <begin position="488"/>
        <end position="501"/>
    </location>
</feature>
<feature type="signal peptide" evidence="2">
    <location>
        <begin position="1"/>
        <end position="30"/>
    </location>
</feature>
<dbReference type="SUPFAM" id="SSF50952">
    <property type="entry name" value="Soluble quinoprotein glucose dehydrogenase"/>
    <property type="match status" value="1"/>
</dbReference>
<sequence>MAPLHTLSYSLATASAFAVTSSALFGSVWAADSSSCANDLSVAYDAPVAADGWSYRLIANDLERPRGLLFDTEGALLAVDSGVGIVHVELQDDDGTCLQVKSKKTLVKNEDLNHGIALSQDGRTLYASTVNDVFSWTYDAVSASLSASSARTLVTNMSNSGHVTRTLLLSRQHPDLLLVSRGSEGNDDVAATDRDSGHSQLRAFNVSALSMSASDSASTSTSTSTSASASGNSDDSTSGNSTGPYDFLTGTLLGWGLRNSVGVAEHPSTGGIWSVENSVDNLRRRGEDVHTDNPSEELNFHGSLNGSTEHRGGNYGYPLCYAVWSTDDFPGLGDLDTGDQFAVDPPEDDDGLVTIQSDDQCNTDYVPPVLAFQAHTAPLDIKFDDDGTTAYVSFHGSWNRDDPVGYAISSIAFEDGQPVDPSNSMDAATPILRNPDLANCPDACFRPVGLAWDAKGRLWFTSDSTGEIFVLSRDSDDADSNTDGNGDGNDDEGESGSDDDSAASQFFPPRSGAVAVTFVAIGMGLLLA</sequence>
<dbReference type="Pfam" id="PF22807">
    <property type="entry name" value="TrAA12"/>
    <property type="match status" value="2"/>
</dbReference>
<feature type="domain" description="Pyrroloquinoline quinone-dependent pyranose dehydrogenase beta-propeller" evidence="3">
    <location>
        <begin position="47"/>
        <end position="215"/>
    </location>
</feature>
<evidence type="ECO:0000256" key="1">
    <source>
        <dbReference type="SAM" id="MobiDB-lite"/>
    </source>
</evidence>
<reference evidence="4" key="1">
    <citation type="journal article" date="2021" name="Nat. Commun.">
        <title>Genetic determinants of endophytism in the Arabidopsis root mycobiome.</title>
        <authorList>
            <person name="Mesny F."/>
            <person name="Miyauchi S."/>
            <person name="Thiergart T."/>
            <person name="Pickel B."/>
            <person name="Atanasova L."/>
            <person name="Karlsson M."/>
            <person name="Huettel B."/>
            <person name="Barry K.W."/>
            <person name="Haridas S."/>
            <person name="Chen C."/>
            <person name="Bauer D."/>
            <person name="Andreopoulos W."/>
            <person name="Pangilinan J."/>
            <person name="LaButti K."/>
            <person name="Riley R."/>
            <person name="Lipzen A."/>
            <person name="Clum A."/>
            <person name="Drula E."/>
            <person name="Henrissat B."/>
            <person name="Kohler A."/>
            <person name="Grigoriev I.V."/>
            <person name="Martin F.M."/>
            <person name="Hacquard S."/>
        </authorList>
    </citation>
    <scope>NUCLEOTIDE SEQUENCE</scope>
    <source>
        <strain evidence="4">MPI-CAGE-AT-0021</strain>
    </source>
</reference>
<dbReference type="AlphaFoldDB" id="A0A9P9F2Q7"/>
<evidence type="ECO:0000313" key="4">
    <source>
        <dbReference type="EMBL" id="KAH7151756.1"/>
    </source>
</evidence>